<name>E4KPN5_9LACT</name>
<dbReference type="eggNOG" id="COG4851">
    <property type="taxonomic scope" value="Bacteria"/>
</dbReference>
<protein>
    <submittedName>
        <fullName evidence="3">CamS sex pheromone family protein</fullName>
    </submittedName>
</protein>
<dbReference type="PROSITE" id="PS51257">
    <property type="entry name" value="PROKAR_LIPOPROTEIN"/>
    <property type="match status" value="1"/>
</dbReference>
<dbReference type="Proteomes" id="UP000005990">
    <property type="component" value="Unassembled WGS sequence"/>
</dbReference>
<evidence type="ECO:0000313" key="3">
    <source>
        <dbReference type="EMBL" id="EFR31137.1"/>
    </source>
</evidence>
<gene>
    <name evidence="3" type="ORF">HMPREF9257_1523</name>
</gene>
<dbReference type="AlphaFoldDB" id="E4KPN5"/>
<organism evidence="3 4">
    <name type="scientific">Eremococcus coleocola ACS-139-V-Col8</name>
    <dbReference type="NCBI Taxonomy" id="908337"/>
    <lineage>
        <taxon>Bacteria</taxon>
        <taxon>Bacillati</taxon>
        <taxon>Bacillota</taxon>
        <taxon>Bacilli</taxon>
        <taxon>Lactobacillales</taxon>
        <taxon>Aerococcaceae</taxon>
        <taxon>Eremococcus</taxon>
    </lineage>
</organism>
<evidence type="ECO:0000313" key="4">
    <source>
        <dbReference type="Proteomes" id="UP000005990"/>
    </source>
</evidence>
<dbReference type="OrthoDB" id="9795361at2"/>
<dbReference type="CDD" id="cd13440">
    <property type="entry name" value="CamS_repeat_2"/>
    <property type="match status" value="1"/>
</dbReference>
<proteinExistence type="predicted"/>
<feature type="chain" id="PRO_5039074583" evidence="2">
    <location>
        <begin position="20"/>
        <end position="411"/>
    </location>
</feature>
<reference evidence="3 4" key="1">
    <citation type="submission" date="2010-10" db="EMBL/GenBank/DDBJ databases">
        <authorList>
            <person name="Durkin A.S."/>
            <person name="Madupu R."/>
            <person name="Torralba M."/>
            <person name="Gillis M."/>
            <person name="Methe B."/>
            <person name="Sutton G."/>
            <person name="Nelson K.E."/>
        </authorList>
    </citation>
    <scope>NUCLEOTIDE SEQUENCE [LARGE SCALE GENOMIC DNA]</scope>
    <source>
        <strain evidence="3 4">ACS-139-V-Col8</strain>
    </source>
</reference>
<keyword evidence="4" id="KW-1185">Reference proteome</keyword>
<keyword evidence="2" id="KW-0732">Signal</keyword>
<dbReference type="EMBL" id="AENN01000015">
    <property type="protein sequence ID" value="EFR31137.1"/>
    <property type="molecule type" value="Genomic_DNA"/>
</dbReference>
<accession>E4KPN5</accession>
<dbReference type="Gene3D" id="3.10.570.10">
    <property type="entry name" value="sex pheromone staph- cam373 precursor domain"/>
    <property type="match status" value="1"/>
</dbReference>
<dbReference type="Pfam" id="PF07537">
    <property type="entry name" value="CamS"/>
    <property type="match status" value="1"/>
</dbReference>
<evidence type="ECO:0000256" key="2">
    <source>
        <dbReference type="SAM" id="SignalP"/>
    </source>
</evidence>
<evidence type="ECO:0000256" key="1">
    <source>
        <dbReference type="SAM" id="MobiDB-lite"/>
    </source>
</evidence>
<sequence>MRKSLKVLSLISLLSVVLSGCLNDLGNQEDREASLAPNEVSVQTTDNQISDEYYRAVITDGKYNLGISDTDNTNLLGARNMAAFEAGLMRISKSVFPTNQYYLQEGQLIDADTMTAWLSRESETNGEGLNPELPAEDIKDVESSSESTAPGDQPEGQESDESQESQATEATVVDEQIPPIYLNQIMEKDIMVESDDGFSLGGVVIGLSMNSLYQYTDSDGTEYQTEISVGEMRERGKQYANIIVGRLRNTEQLRSVPIVVGIYASTPDSENIGGTYLLDGISREGNNVSDWAEHNEYRVLLPVRDDQSQNDQYNYFTDFANDVENFFPNLNGISGDAWYIDNGLAELNIEIITQFFQETEITAISQYVNDVASRRLPEGVPIEIKISSVSGLEALLVRNANSDQFQVTILN</sequence>
<dbReference type="InterPro" id="IPR011426">
    <property type="entry name" value="CamS"/>
</dbReference>
<dbReference type="RefSeq" id="WP_006418340.1">
    <property type="nucleotide sequence ID" value="NZ_AENN01000015.1"/>
</dbReference>
<comment type="caution">
    <text evidence="3">The sequence shown here is derived from an EMBL/GenBank/DDBJ whole genome shotgun (WGS) entry which is preliminary data.</text>
</comment>
<feature type="signal peptide" evidence="2">
    <location>
        <begin position="1"/>
        <end position="19"/>
    </location>
</feature>
<dbReference type="STRING" id="908337.HMPREF9257_1523"/>
<feature type="region of interest" description="Disordered" evidence="1">
    <location>
        <begin position="121"/>
        <end position="173"/>
    </location>
</feature>
<dbReference type="PIRSF" id="PIRSF012509">
    <property type="entry name" value="CamS"/>
    <property type="match status" value="1"/>
</dbReference>
<dbReference type="CDD" id="cd13441">
    <property type="entry name" value="CamS_repeat_1"/>
    <property type="match status" value="1"/>
</dbReference>